<proteinExistence type="inferred from homology"/>
<evidence type="ECO:0000256" key="5">
    <source>
        <dbReference type="ARBA" id="ARBA00022801"/>
    </source>
</evidence>
<organism evidence="16 17">
    <name type="scientific">Peptostreptococcus stomatis DSM 17678</name>
    <dbReference type="NCBI Taxonomy" id="596315"/>
    <lineage>
        <taxon>Bacteria</taxon>
        <taxon>Bacillati</taxon>
        <taxon>Bacillota</taxon>
        <taxon>Clostridia</taxon>
        <taxon>Peptostreptococcales</taxon>
        <taxon>Peptostreptococcaceae</taxon>
        <taxon>Peptostreptococcus</taxon>
    </lineage>
</organism>
<dbReference type="GO" id="GO:0003677">
    <property type="term" value="F:DNA binding"/>
    <property type="evidence" value="ECO:0007669"/>
    <property type="project" value="UniProtKB-UniRule"/>
</dbReference>
<dbReference type="GO" id="GO:0045892">
    <property type="term" value="P:negative regulation of DNA-templated transcription"/>
    <property type="evidence" value="ECO:0007669"/>
    <property type="project" value="UniProtKB-UniRule"/>
</dbReference>
<feature type="active site" description="For autocatalytic cleavage activity" evidence="12">
    <location>
        <position position="131"/>
    </location>
</feature>
<dbReference type="InterPro" id="IPR039418">
    <property type="entry name" value="LexA-like"/>
</dbReference>
<evidence type="ECO:0000256" key="13">
    <source>
        <dbReference type="RuleBase" id="RU003991"/>
    </source>
</evidence>
<dbReference type="eggNOG" id="COG1974">
    <property type="taxonomic scope" value="Bacteria"/>
</dbReference>
<dbReference type="InterPro" id="IPR015927">
    <property type="entry name" value="Peptidase_S24_S26A/B/C"/>
</dbReference>
<dbReference type="InterPro" id="IPR036390">
    <property type="entry name" value="WH_DNA-bd_sf"/>
</dbReference>
<dbReference type="HAMAP" id="MF_00015">
    <property type="entry name" value="LexA"/>
    <property type="match status" value="1"/>
</dbReference>
<comment type="catalytic activity">
    <reaction evidence="12">
        <text>Hydrolysis of Ala-|-Gly bond in repressor LexA.</text>
        <dbReference type="EC" id="3.4.21.88"/>
    </reaction>
</comment>
<keyword evidence="5 12" id="KW-0378">Hydrolase</keyword>
<dbReference type="NCBIfam" id="TIGR00498">
    <property type="entry name" value="lexA"/>
    <property type="match status" value="1"/>
</dbReference>
<evidence type="ECO:0000313" key="17">
    <source>
        <dbReference type="Proteomes" id="UP000003244"/>
    </source>
</evidence>
<dbReference type="SUPFAM" id="SSF51306">
    <property type="entry name" value="LexA/Signal peptidase"/>
    <property type="match status" value="1"/>
</dbReference>
<keyword evidence="17" id="KW-1185">Reference proteome</keyword>
<sequence length="211" mass="23558">MYDNLTEKELSVLNFLKYHIKDKGYPPSVREICKNLDIKSTSTVFGILNRLEKNKYIRKDPSKTRAIEILGNDNGSNNYNFDPEIINLPLVGSIAAGSPILAQENIEDYIGLPSAYIKGKDCFMLKIKGDSMVEVGIMDKDYIIVDAADTRADNGKIVVALINGESATVKTLEKKDGKIWLIPQNSAYEPMIFEPDQVKVMGTVTGVFRVY</sequence>
<evidence type="ECO:0000256" key="11">
    <source>
        <dbReference type="ARBA" id="ARBA00023236"/>
    </source>
</evidence>
<dbReference type="CDD" id="cd06529">
    <property type="entry name" value="S24_LexA-like"/>
    <property type="match status" value="1"/>
</dbReference>
<evidence type="ECO:0000256" key="6">
    <source>
        <dbReference type="ARBA" id="ARBA00022813"/>
    </source>
</evidence>
<dbReference type="PANTHER" id="PTHR33516:SF2">
    <property type="entry name" value="LEXA REPRESSOR-RELATED"/>
    <property type="match status" value="1"/>
</dbReference>
<dbReference type="GO" id="GO:0006281">
    <property type="term" value="P:DNA repair"/>
    <property type="evidence" value="ECO:0007669"/>
    <property type="project" value="UniProtKB-UniRule"/>
</dbReference>
<dbReference type="AlphaFoldDB" id="E0E2Y8"/>
<dbReference type="InterPro" id="IPR006199">
    <property type="entry name" value="LexA_DNA-bd_dom"/>
</dbReference>
<dbReference type="GO" id="GO:0009432">
    <property type="term" value="P:SOS response"/>
    <property type="evidence" value="ECO:0007669"/>
    <property type="project" value="UniProtKB-UniRule"/>
</dbReference>
<keyword evidence="9 12" id="KW-0804">Transcription</keyword>
<keyword evidence="3 12" id="KW-0235">DNA replication</keyword>
<dbReference type="GO" id="GO:0004252">
    <property type="term" value="F:serine-type endopeptidase activity"/>
    <property type="evidence" value="ECO:0007669"/>
    <property type="project" value="UniProtKB-UniRule"/>
</dbReference>
<dbReference type="FunFam" id="2.10.109.10:FF:000001">
    <property type="entry name" value="LexA repressor"/>
    <property type="match status" value="1"/>
</dbReference>
<comment type="caution">
    <text evidence="16">The sequence shown here is derived from an EMBL/GenBank/DDBJ whole genome shotgun (WGS) entry which is preliminary data.</text>
</comment>
<dbReference type="InterPro" id="IPR050077">
    <property type="entry name" value="LexA_repressor"/>
</dbReference>
<keyword evidence="6 12" id="KW-0068">Autocatalytic cleavage</keyword>
<reference evidence="16 17" key="1">
    <citation type="submission" date="2010-08" db="EMBL/GenBank/DDBJ databases">
        <authorList>
            <person name="Harkins D.M."/>
            <person name="Madupu R."/>
            <person name="Durkin A.S."/>
            <person name="Torralba M."/>
            <person name="Methe B."/>
            <person name="Sutton G.G."/>
            <person name="Nelson K.E."/>
        </authorList>
    </citation>
    <scope>NUCLEOTIDE SEQUENCE [LARGE SCALE GENOMIC DNA]</scope>
    <source>
        <strain evidence="16 17">DSM 17678</strain>
    </source>
</reference>
<dbReference type="STRING" id="596315.HMPREF0634_1127"/>
<name>E0E2Y8_9FIRM</name>
<dbReference type="Proteomes" id="UP000003244">
    <property type="component" value="Unassembled WGS sequence"/>
</dbReference>
<evidence type="ECO:0000256" key="8">
    <source>
        <dbReference type="ARBA" id="ARBA00023125"/>
    </source>
</evidence>
<keyword evidence="10 12" id="KW-0234">DNA repair</keyword>
<evidence type="ECO:0000256" key="10">
    <source>
        <dbReference type="ARBA" id="ARBA00023204"/>
    </source>
</evidence>
<dbReference type="Pfam" id="PF01726">
    <property type="entry name" value="LexA_DNA_bind"/>
    <property type="match status" value="1"/>
</dbReference>
<dbReference type="InterPro" id="IPR006200">
    <property type="entry name" value="LexA"/>
</dbReference>
<dbReference type="InterPro" id="IPR036286">
    <property type="entry name" value="LexA/Signal_pep-like_sf"/>
</dbReference>
<evidence type="ECO:0000259" key="15">
    <source>
        <dbReference type="Pfam" id="PF01726"/>
    </source>
</evidence>
<dbReference type="GeneID" id="84800621"/>
<evidence type="ECO:0000256" key="12">
    <source>
        <dbReference type="HAMAP-Rule" id="MF_00015"/>
    </source>
</evidence>
<dbReference type="InterPro" id="IPR006197">
    <property type="entry name" value="Peptidase_S24_LexA"/>
</dbReference>
<evidence type="ECO:0000313" key="16">
    <source>
        <dbReference type="EMBL" id="EFM64716.1"/>
    </source>
</evidence>
<feature type="active site" description="For autocatalytic cleavage activity" evidence="12">
    <location>
        <position position="170"/>
    </location>
</feature>
<evidence type="ECO:0000256" key="9">
    <source>
        <dbReference type="ARBA" id="ARBA00023163"/>
    </source>
</evidence>
<feature type="domain" description="LexA repressor DNA-binding" evidence="15">
    <location>
        <begin position="4"/>
        <end position="66"/>
    </location>
</feature>
<dbReference type="Gene3D" id="1.10.10.10">
    <property type="entry name" value="Winged helix-like DNA-binding domain superfamily/Winged helix DNA-binding domain"/>
    <property type="match status" value="1"/>
</dbReference>
<comment type="function">
    <text evidence="12">Represses a number of genes involved in the response to DNA damage (SOS response), including recA and lexA. In the presence of single-stranded DNA, RecA interacts with LexA causing an autocatalytic cleavage which disrupts the DNA-binding part of LexA, leading to derepression of the SOS regulon and eventually DNA repair.</text>
</comment>
<dbReference type="EC" id="3.4.21.88" evidence="12"/>
<dbReference type="OrthoDB" id="9802364at2"/>
<dbReference type="Gene3D" id="2.10.109.10">
    <property type="entry name" value="Umud Fragment, subunit A"/>
    <property type="match status" value="1"/>
</dbReference>
<keyword evidence="7 12" id="KW-0805">Transcription regulation</keyword>
<comment type="subunit">
    <text evidence="12">Homodimer.</text>
</comment>
<keyword evidence="8 12" id="KW-0238">DNA-binding</keyword>
<dbReference type="InterPro" id="IPR036388">
    <property type="entry name" value="WH-like_DNA-bd_sf"/>
</dbReference>
<dbReference type="PRINTS" id="PR00726">
    <property type="entry name" value="LEXASERPTASE"/>
</dbReference>
<evidence type="ECO:0000256" key="2">
    <source>
        <dbReference type="ARBA" id="ARBA00022491"/>
    </source>
</evidence>
<accession>E0E2Y8</accession>
<keyword evidence="2 12" id="KW-0678">Repressor</keyword>
<dbReference type="GO" id="GO:0006260">
    <property type="term" value="P:DNA replication"/>
    <property type="evidence" value="ECO:0007669"/>
    <property type="project" value="UniProtKB-UniRule"/>
</dbReference>
<feature type="DNA-binding region" description="H-T-H motif" evidence="12">
    <location>
        <begin position="29"/>
        <end position="49"/>
    </location>
</feature>
<dbReference type="SUPFAM" id="SSF46785">
    <property type="entry name" value="Winged helix' DNA-binding domain"/>
    <property type="match status" value="1"/>
</dbReference>
<feature type="site" description="Cleavage; by autolysis" evidence="12">
    <location>
        <begin position="96"/>
        <end position="97"/>
    </location>
</feature>
<evidence type="ECO:0000259" key="14">
    <source>
        <dbReference type="Pfam" id="PF00717"/>
    </source>
</evidence>
<gene>
    <name evidence="12 16" type="primary">lexA</name>
    <name evidence="16" type="ORF">HMPREF0634_1127</name>
</gene>
<feature type="domain" description="Peptidase S24/S26A/S26B/S26C" evidence="14">
    <location>
        <begin position="89"/>
        <end position="204"/>
    </location>
</feature>
<keyword evidence="4 12" id="KW-0227">DNA damage</keyword>
<dbReference type="PANTHER" id="PTHR33516">
    <property type="entry name" value="LEXA REPRESSOR"/>
    <property type="match status" value="1"/>
</dbReference>
<evidence type="ECO:0000256" key="3">
    <source>
        <dbReference type="ARBA" id="ARBA00022705"/>
    </source>
</evidence>
<keyword evidence="11 12" id="KW-0742">SOS response</keyword>
<dbReference type="EMBL" id="ADGQ01000050">
    <property type="protein sequence ID" value="EFM64716.1"/>
    <property type="molecule type" value="Genomic_DNA"/>
</dbReference>
<comment type="similarity">
    <text evidence="1 12 13">Belongs to the peptidase S24 family.</text>
</comment>
<dbReference type="MEROPS" id="S24.001"/>
<evidence type="ECO:0000256" key="7">
    <source>
        <dbReference type="ARBA" id="ARBA00023015"/>
    </source>
</evidence>
<evidence type="ECO:0000256" key="4">
    <source>
        <dbReference type="ARBA" id="ARBA00022763"/>
    </source>
</evidence>
<dbReference type="Pfam" id="PF00717">
    <property type="entry name" value="Peptidase_S24"/>
    <property type="match status" value="1"/>
</dbReference>
<dbReference type="GO" id="GO:0006508">
    <property type="term" value="P:proteolysis"/>
    <property type="evidence" value="ECO:0007669"/>
    <property type="project" value="InterPro"/>
</dbReference>
<dbReference type="RefSeq" id="WP_007789339.1">
    <property type="nucleotide sequence ID" value="NZ_ADGQ01000050.1"/>
</dbReference>
<protein>
    <recommendedName>
        <fullName evidence="12">LexA repressor</fullName>
        <ecNumber evidence="12">3.4.21.88</ecNumber>
    </recommendedName>
</protein>
<evidence type="ECO:0000256" key="1">
    <source>
        <dbReference type="ARBA" id="ARBA00007484"/>
    </source>
</evidence>